<dbReference type="PROSITE" id="PS51330">
    <property type="entry name" value="DHFR_2"/>
    <property type="match status" value="1"/>
</dbReference>
<evidence type="ECO:0000256" key="2">
    <source>
        <dbReference type="ARBA" id="ARBA00009539"/>
    </source>
</evidence>
<evidence type="ECO:0000256" key="3">
    <source>
        <dbReference type="ARBA" id="ARBA00012856"/>
    </source>
</evidence>
<dbReference type="Pfam" id="PF00186">
    <property type="entry name" value="DHFR_1"/>
    <property type="match status" value="1"/>
</dbReference>
<evidence type="ECO:0000256" key="8">
    <source>
        <dbReference type="PIRNR" id="PIRNR000194"/>
    </source>
</evidence>
<dbReference type="PRINTS" id="PR00070">
    <property type="entry name" value="DHFR"/>
</dbReference>
<reference evidence="10 11" key="1">
    <citation type="journal article" date="2016" name="Nat. Commun.">
        <title>Thousands of microbial genomes shed light on interconnected biogeochemical processes in an aquifer system.</title>
        <authorList>
            <person name="Anantharaman K."/>
            <person name="Brown C.T."/>
            <person name="Hug L.A."/>
            <person name="Sharon I."/>
            <person name="Castelle C.J."/>
            <person name="Probst A.J."/>
            <person name="Thomas B.C."/>
            <person name="Singh A."/>
            <person name="Wilkins M.J."/>
            <person name="Karaoz U."/>
            <person name="Brodie E.L."/>
            <person name="Williams K.H."/>
            <person name="Hubbard S.S."/>
            <person name="Banfield J.F."/>
        </authorList>
    </citation>
    <scope>NUCLEOTIDE SEQUENCE [LARGE SCALE GENOMIC DNA]</scope>
</reference>
<dbReference type="Gene3D" id="3.40.430.10">
    <property type="entry name" value="Dihydrofolate Reductase, subunit A"/>
    <property type="match status" value="1"/>
</dbReference>
<dbReference type="GO" id="GO:0070401">
    <property type="term" value="F:NADP+ binding"/>
    <property type="evidence" value="ECO:0007669"/>
    <property type="project" value="UniProtKB-ARBA"/>
</dbReference>
<evidence type="ECO:0000256" key="4">
    <source>
        <dbReference type="ARBA" id="ARBA00022563"/>
    </source>
</evidence>
<dbReference type="InterPro" id="IPR024072">
    <property type="entry name" value="DHFR-like_dom_sf"/>
</dbReference>
<accession>A0A1G2BPJ3</accession>
<keyword evidence="10" id="KW-0808">Transferase</keyword>
<dbReference type="PANTHER" id="PTHR48069:SF3">
    <property type="entry name" value="DIHYDROFOLATE REDUCTASE"/>
    <property type="match status" value="1"/>
</dbReference>
<dbReference type="FunFam" id="3.40.430.10:FF:000001">
    <property type="entry name" value="Dihydrofolate reductase"/>
    <property type="match status" value="1"/>
</dbReference>
<dbReference type="SUPFAM" id="SSF53597">
    <property type="entry name" value="Dihydrofolate reductase-like"/>
    <property type="match status" value="1"/>
</dbReference>
<dbReference type="InterPro" id="IPR012259">
    <property type="entry name" value="DHFR"/>
</dbReference>
<evidence type="ECO:0000259" key="9">
    <source>
        <dbReference type="PROSITE" id="PS51330"/>
    </source>
</evidence>
<dbReference type="EMBL" id="MHKO01000055">
    <property type="protein sequence ID" value="OGY91034.1"/>
    <property type="molecule type" value="Genomic_DNA"/>
</dbReference>
<keyword evidence="4 8" id="KW-0554">One-carbon metabolism</keyword>
<evidence type="ECO:0000313" key="11">
    <source>
        <dbReference type="Proteomes" id="UP000178109"/>
    </source>
</evidence>
<evidence type="ECO:0000256" key="5">
    <source>
        <dbReference type="ARBA" id="ARBA00022857"/>
    </source>
</evidence>
<keyword evidence="5 8" id="KW-0521">NADP</keyword>
<proteinExistence type="inferred from homology"/>
<comment type="catalytic activity">
    <reaction evidence="8">
        <text>(6S)-5,6,7,8-tetrahydrofolate + NADP(+) = 7,8-dihydrofolate + NADPH + H(+)</text>
        <dbReference type="Rhea" id="RHEA:15009"/>
        <dbReference type="ChEBI" id="CHEBI:15378"/>
        <dbReference type="ChEBI" id="CHEBI:57451"/>
        <dbReference type="ChEBI" id="CHEBI:57453"/>
        <dbReference type="ChEBI" id="CHEBI:57783"/>
        <dbReference type="ChEBI" id="CHEBI:58349"/>
        <dbReference type="EC" id="1.5.1.3"/>
    </reaction>
</comment>
<dbReference type="STRING" id="1798553.A3H70_03010"/>
<feature type="domain" description="DHFR" evidence="9">
    <location>
        <begin position="5"/>
        <end position="168"/>
    </location>
</feature>
<dbReference type="InterPro" id="IPR001796">
    <property type="entry name" value="DHFR_dom"/>
</dbReference>
<dbReference type="GO" id="GO:0016301">
    <property type="term" value="F:kinase activity"/>
    <property type="evidence" value="ECO:0007669"/>
    <property type="project" value="UniProtKB-KW"/>
</dbReference>
<sequence length="168" mass="18813">MKKPIVSIIAAIGENRELGSNGKIPWHIPEDFAHFKKITTGHPVIMGRKTFESIGKPLPGRTNIIITRNADYKAEGCIVVDSIERAIEEAKKYPASSAGKDQEEIFVIGGGQIYEQAMPLADKLYLTVVEGQFEADTFFSEYSEFSRVLSQKTVDNGKYKFTFFELTK</sequence>
<dbReference type="GO" id="GO:0046654">
    <property type="term" value="P:tetrahydrofolate biosynthetic process"/>
    <property type="evidence" value="ECO:0007669"/>
    <property type="project" value="UniProtKB-UniPathway"/>
</dbReference>
<dbReference type="UniPathway" id="UPA00077">
    <property type="reaction ID" value="UER00158"/>
</dbReference>
<comment type="similarity">
    <text evidence="2 8">Belongs to the dihydrofolate reductase family.</text>
</comment>
<comment type="caution">
    <text evidence="10">The sequence shown here is derived from an EMBL/GenBank/DDBJ whole genome shotgun (WGS) entry which is preliminary data.</text>
</comment>
<dbReference type="GO" id="GO:0006730">
    <property type="term" value="P:one-carbon metabolic process"/>
    <property type="evidence" value="ECO:0007669"/>
    <property type="project" value="UniProtKB-KW"/>
</dbReference>
<organism evidence="10 11">
    <name type="scientific">Candidatus Komeilibacteria bacterium RIFCSPLOWO2_02_FULL_48_11</name>
    <dbReference type="NCBI Taxonomy" id="1798553"/>
    <lineage>
        <taxon>Bacteria</taxon>
        <taxon>Candidatus Komeiliibacteriota</taxon>
    </lineage>
</organism>
<dbReference type="Proteomes" id="UP000178109">
    <property type="component" value="Unassembled WGS sequence"/>
</dbReference>
<dbReference type="EC" id="1.5.1.3" evidence="3 8"/>
<evidence type="ECO:0000313" key="10">
    <source>
        <dbReference type="EMBL" id="OGY91034.1"/>
    </source>
</evidence>
<dbReference type="GO" id="GO:0005829">
    <property type="term" value="C:cytosol"/>
    <property type="evidence" value="ECO:0007669"/>
    <property type="project" value="TreeGrafter"/>
</dbReference>
<keyword evidence="6 8" id="KW-0560">Oxidoreductase</keyword>
<evidence type="ECO:0000256" key="7">
    <source>
        <dbReference type="ARBA" id="ARBA00025067"/>
    </source>
</evidence>
<comment type="pathway">
    <text evidence="1 8">Cofactor biosynthesis; tetrahydrofolate biosynthesis; 5,6,7,8-tetrahydrofolate from 7,8-dihydrofolate: step 1/1.</text>
</comment>
<dbReference type="GO" id="GO:0046452">
    <property type="term" value="P:dihydrofolate metabolic process"/>
    <property type="evidence" value="ECO:0007669"/>
    <property type="project" value="TreeGrafter"/>
</dbReference>
<dbReference type="CDD" id="cd00209">
    <property type="entry name" value="DHFR"/>
    <property type="match status" value="1"/>
</dbReference>
<dbReference type="PIRSF" id="PIRSF000194">
    <property type="entry name" value="DHFR"/>
    <property type="match status" value="1"/>
</dbReference>
<evidence type="ECO:0000256" key="6">
    <source>
        <dbReference type="ARBA" id="ARBA00023002"/>
    </source>
</evidence>
<dbReference type="GO" id="GO:0046655">
    <property type="term" value="P:folic acid metabolic process"/>
    <property type="evidence" value="ECO:0007669"/>
    <property type="project" value="TreeGrafter"/>
</dbReference>
<dbReference type="PANTHER" id="PTHR48069">
    <property type="entry name" value="DIHYDROFOLATE REDUCTASE"/>
    <property type="match status" value="1"/>
</dbReference>
<name>A0A1G2BPJ3_9BACT</name>
<comment type="function">
    <text evidence="7 8">Key enzyme in folate metabolism. Catalyzes an essential reaction for de novo glycine and purine synthesis, and for DNA precursor synthesis.</text>
</comment>
<gene>
    <name evidence="10" type="ORF">A3H70_03010</name>
</gene>
<dbReference type="GO" id="GO:0004146">
    <property type="term" value="F:dihydrofolate reductase activity"/>
    <property type="evidence" value="ECO:0007669"/>
    <property type="project" value="UniProtKB-EC"/>
</dbReference>
<evidence type="ECO:0000256" key="1">
    <source>
        <dbReference type="ARBA" id="ARBA00004903"/>
    </source>
</evidence>
<keyword evidence="10" id="KW-0418">Kinase</keyword>
<dbReference type="AlphaFoldDB" id="A0A1G2BPJ3"/>
<protein>
    <recommendedName>
        <fullName evidence="3 8">Dihydrofolate reductase</fullName>
        <ecNumber evidence="3 8">1.5.1.3</ecNumber>
    </recommendedName>
</protein>